<evidence type="ECO:0000313" key="2">
    <source>
        <dbReference type="EMBL" id="CRG99423.1"/>
    </source>
</evidence>
<evidence type="ECO:0000256" key="1">
    <source>
        <dbReference type="SAM" id="Coils"/>
    </source>
</evidence>
<name>A0A1J1H3X7_PLARL</name>
<dbReference type="OMA" id="IKGCIKI"/>
<sequence>MSLLNSYNINVGNSTDNLLRKIKHNIKTLKKKDIVNNIEYYICILSNINLKYVYNKNYKLTYLVLKLLVENGLSIETIIIDKILSLLNLKYILEKNNKVKITTINKILHLINKNEKINLNTNNLFNILNDTIILLIDIFYDSRIYCNESQVDYTLSIGKNEKDENIENKENEEEKEEEELLFNSEKNKKRKKDKELLNVDKKNKDMFKLSNDLKFNKKRKKENNDVELNDSNYAINNIIKIHDLVNYINNIFYLYFKNFKILNNDIKIYAFFNNLFALYCYSYDYIQKIRHLSNDDENYTNYYNTVNDLCILKNNIKRFTILCIENICIQYFKNIYNSYRKSNDILKMNYLFFHFSDNNKILEIIYVILNKISNDNPCFNFDFQNNKMNCSFSLNKNKKEKLEYYFKNDNDLNNKYKFLNIVKVKGSIKILLIIIKYFIMKYNASNFKYIQNFILFFMLIPHFELSIYNNSVKNEYLKLFDFNYLKNEKYTQDLHNKYVKEEKIKIKMNKEKKKKKDKNDKDANKDKVESEEYWDEGEVYVDEDIDIEKDIETNYNKTNEICYKKMNIKVPYSSCIFPEVIDLNNDKEVFSNLHILIEYSKFIYRCLNYLNNKNNIKKDSFLFINLAYFVKYIFDCSTNAYFLLSDKNKSVIKECKENNVFEKYSHFKNNYEKIYIKGKPHLLLYNSKLKNVFSTCINKNNDNLIHLFCISNKRTNIYIYLNYLIYANQLNLINILNFDIKPCNFIFSTLFSFIKRINFDFKYSNLNIFTNYYIHNFSDHIIKNILYIYINIFDLNHFLRFIHNFIGIKKLSHLRIINFLLNPIFINVFKDNMNKLMDMSTNFCTYFIELYEFHINEFNILLDKILSCIKNNFLSNSSKCFQIQSNENNNLVQMKDENCSISQLVQIYQVMFVNIETLEYILCCFLKSIYKNNISNSFLMYIQKIAKLYLKKKKNIIIFHEQIKGNFLNTKYYNIYYSVYIFYFFNYTISRLAAYAILNSQGKTEKLKKKVHLIISLLENNFLNIELTYDQCIELDSIYKFFDLLQMILETLFFYIYFAEFHLLDKCKLIEYFKQINNILKKNSLEDYSYVMKKRICKHITNFFLCNYSFIMKIFNDNEEIENIYIELIKILFIDINIIKNEHNYNFFFEFFFNIQKNAKLTDLFGELFTLHFILIINDLENDLKEKKELIVKENIYTKNVISEEISLTDYANILIEKNNDFICNNNWYEIFNLSKKMIFRNNLLDNYENVMIEVFSENANHRFPSYMCNNYNCNINLDICILSKLFILFNNIGNMQEKLYTILCKIFENFNIYNIYYEHILINILLCFIKNLQSIEKRKVNISIFIKFSFNILKKQKEYFASKKCLNNKNLFVLKLFFHVFFIFINIYKNEENDDNNLLKNTKEDTELKNSEIKKNNLNREYEQKENNEKQFHKNINTKIKNEKMKICFIFFIKYFLVTHNILVRDEKSCDIDDENISYLINHINIRNDNDNHDNKHNSSINVEKINSKKLIKEMRNFVKNLLVSNQNDDIIVKINFFYLELIEYIFFSFFLGKNFKKNCNNKIIIKIINIFKKIKVEKLFGQVNEKCKIFLYSILILKIFNIKKKKKNSQNVEYYKDKETFESPSFQNNNENLENIEKEKSETKINIINKQKLILFFKLLSLNLSSVCNFKEEINGKSSTIIYDFIFHYNKILIETNKKESIYICLKYKDTIKKIISLLNFTVEDVVYILKYVDKEINKIYEEKDIKKFLFYSNIHIITLIYIVSNNKQFLSHIILIKQKSDNCLHFINLYFHLIKYIQLYLENLQISKNMEASFLLFHLIYKLSQLFNFFFVKLKYASTDNRYSTFLLFASDYCNFLIKIMDILKKKILKSNDNKEIILSNNFVTHFFILNNSNLFEKKKFYLYLLSHQLFTILYEFFNIKKNEKIIKTKKTVVEVIKKSAYVIKYLCSYLDSVLYLDNKINKILLRNVNFFMSFIKNNKNTLKLSKIAFPVLIKIIDIYEIISKNNSISEEEYEEKQILKNIFQIGLSILEGSSIQFCYSLLNEKKKEIFNVLSN</sequence>
<feature type="coiled-coil region" evidence="1">
    <location>
        <begin position="1390"/>
        <end position="1436"/>
    </location>
</feature>
<dbReference type="VEuPathDB" id="PlasmoDB:PRELSG_0718800"/>
<dbReference type="Proteomes" id="UP000220158">
    <property type="component" value="Chromosome 7"/>
</dbReference>
<dbReference type="RefSeq" id="XP_028532430.1">
    <property type="nucleotide sequence ID" value="XM_028675885.1"/>
</dbReference>
<keyword evidence="3" id="KW-1185">Reference proteome</keyword>
<protein>
    <submittedName>
        <fullName evidence="2">Uncharacterized protein</fullName>
    </submittedName>
</protein>
<reference evidence="2 3" key="1">
    <citation type="submission" date="2015-04" db="EMBL/GenBank/DDBJ databases">
        <authorList>
            <consortium name="Pathogen Informatics"/>
        </authorList>
    </citation>
    <scope>NUCLEOTIDE SEQUENCE [LARGE SCALE GENOMIC DNA]</scope>
    <source>
        <strain evidence="2 3">SGS1</strain>
    </source>
</reference>
<dbReference type="OrthoDB" id="392610at2759"/>
<proteinExistence type="predicted"/>
<accession>A0A1J1H3X7</accession>
<gene>
    <name evidence="2" type="ORF">PRELSG_0718800</name>
</gene>
<dbReference type="EMBL" id="LN835302">
    <property type="protein sequence ID" value="CRG99423.1"/>
    <property type="molecule type" value="Genomic_DNA"/>
</dbReference>
<dbReference type="GeneID" id="39735525"/>
<feature type="coiled-coil region" evidence="1">
    <location>
        <begin position="1628"/>
        <end position="1655"/>
    </location>
</feature>
<keyword evidence="1" id="KW-0175">Coiled coil</keyword>
<dbReference type="KEGG" id="prel:PRELSG_0718800"/>
<feature type="coiled-coil region" evidence="1">
    <location>
        <begin position="159"/>
        <end position="188"/>
    </location>
</feature>
<organism evidence="2 3">
    <name type="scientific">Plasmodium relictum</name>
    <dbReference type="NCBI Taxonomy" id="85471"/>
    <lineage>
        <taxon>Eukaryota</taxon>
        <taxon>Sar</taxon>
        <taxon>Alveolata</taxon>
        <taxon>Apicomplexa</taxon>
        <taxon>Aconoidasida</taxon>
        <taxon>Haemosporida</taxon>
        <taxon>Plasmodiidae</taxon>
        <taxon>Plasmodium</taxon>
        <taxon>Plasmodium (Haemamoeba)</taxon>
    </lineage>
</organism>
<evidence type="ECO:0000313" key="3">
    <source>
        <dbReference type="Proteomes" id="UP000220158"/>
    </source>
</evidence>